<comment type="caution">
    <text evidence="1">The sequence shown here is derived from an EMBL/GenBank/DDBJ whole genome shotgun (WGS) entry which is preliminary data.</text>
</comment>
<proteinExistence type="predicted"/>
<gene>
    <name evidence="1" type="ORF">SNE35_19570</name>
</gene>
<dbReference type="SUPFAM" id="SSF55469">
    <property type="entry name" value="FMN-dependent nitroreductase-like"/>
    <property type="match status" value="1"/>
</dbReference>
<name>A0ABU5DK97_9BURK</name>
<sequence length="86" mass="9096">MPPWGYLALQAQAAGWNAHGIGGFDRLALRQALDIPTDVHVEAVIAIGRPGDAAGLPPALQAREQPSTRRPLAEIAAAGRYAFERA</sequence>
<dbReference type="EMBL" id="JAXCLA010000006">
    <property type="protein sequence ID" value="MDY0746720.1"/>
    <property type="molecule type" value="Genomic_DNA"/>
</dbReference>
<dbReference type="InterPro" id="IPR000415">
    <property type="entry name" value="Nitroreductase-like"/>
</dbReference>
<accession>A0ABU5DK97</accession>
<organism evidence="1 2">
    <name type="scientific">Roseateles agri</name>
    <dbReference type="NCBI Taxonomy" id="3098619"/>
    <lineage>
        <taxon>Bacteria</taxon>
        <taxon>Pseudomonadati</taxon>
        <taxon>Pseudomonadota</taxon>
        <taxon>Betaproteobacteria</taxon>
        <taxon>Burkholderiales</taxon>
        <taxon>Sphaerotilaceae</taxon>
        <taxon>Roseateles</taxon>
    </lineage>
</organism>
<reference evidence="1 2" key="1">
    <citation type="submission" date="2023-11" db="EMBL/GenBank/DDBJ databases">
        <title>Paucibacter sp. nov., isolated from fresh soil in Korea.</title>
        <authorList>
            <person name="Le N.T.T."/>
        </authorList>
    </citation>
    <scope>NUCLEOTIDE SEQUENCE [LARGE SCALE GENOMIC DNA]</scope>
    <source>
        <strain evidence="1 2">R3-3</strain>
    </source>
</reference>
<evidence type="ECO:0000313" key="1">
    <source>
        <dbReference type="EMBL" id="MDY0746720.1"/>
    </source>
</evidence>
<protein>
    <recommendedName>
        <fullName evidence="3">Nitroreductase domain-containing protein</fullName>
    </recommendedName>
</protein>
<evidence type="ECO:0008006" key="3">
    <source>
        <dbReference type="Google" id="ProtNLM"/>
    </source>
</evidence>
<evidence type="ECO:0000313" key="2">
    <source>
        <dbReference type="Proteomes" id="UP001285263"/>
    </source>
</evidence>
<dbReference type="Proteomes" id="UP001285263">
    <property type="component" value="Unassembled WGS sequence"/>
</dbReference>
<keyword evidence="2" id="KW-1185">Reference proteome</keyword>
<dbReference type="RefSeq" id="WP_320424867.1">
    <property type="nucleotide sequence ID" value="NZ_JAXCLA010000006.1"/>
</dbReference>
<dbReference type="Gene3D" id="3.40.109.10">
    <property type="entry name" value="NADH Oxidase"/>
    <property type="match status" value="1"/>
</dbReference>